<feature type="compositionally biased region" description="Low complexity" evidence="1">
    <location>
        <begin position="75"/>
        <end position="88"/>
    </location>
</feature>
<feature type="region of interest" description="Disordered" evidence="1">
    <location>
        <begin position="161"/>
        <end position="196"/>
    </location>
</feature>
<protein>
    <submittedName>
        <fullName evidence="2">BA75_05169T0</fullName>
    </submittedName>
</protein>
<feature type="compositionally biased region" description="Low complexity" evidence="1">
    <location>
        <begin position="111"/>
        <end position="120"/>
    </location>
</feature>
<dbReference type="Proteomes" id="UP000094565">
    <property type="component" value="Chromosome 4"/>
</dbReference>
<dbReference type="EMBL" id="CP014587">
    <property type="protein sequence ID" value="ANZ77282.1"/>
    <property type="molecule type" value="Genomic_DNA"/>
</dbReference>
<dbReference type="OrthoDB" id="10298505at2759"/>
<accession>A0A1B2JH14</accession>
<evidence type="ECO:0000313" key="2">
    <source>
        <dbReference type="EMBL" id="ANZ77282.1"/>
    </source>
</evidence>
<name>A0A1B2JH14_PICPA</name>
<evidence type="ECO:0000256" key="1">
    <source>
        <dbReference type="SAM" id="MobiDB-lite"/>
    </source>
</evidence>
<organism evidence="2 3">
    <name type="scientific">Komagataella pastoris</name>
    <name type="common">Yeast</name>
    <name type="synonym">Pichia pastoris</name>
    <dbReference type="NCBI Taxonomy" id="4922"/>
    <lineage>
        <taxon>Eukaryota</taxon>
        <taxon>Fungi</taxon>
        <taxon>Dikarya</taxon>
        <taxon>Ascomycota</taxon>
        <taxon>Saccharomycotina</taxon>
        <taxon>Pichiomycetes</taxon>
        <taxon>Pichiales</taxon>
        <taxon>Pichiaceae</taxon>
        <taxon>Komagataella</taxon>
    </lineage>
</organism>
<dbReference type="AlphaFoldDB" id="A0A1B2JH14"/>
<evidence type="ECO:0000313" key="3">
    <source>
        <dbReference type="Proteomes" id="UP000094565"/>
    </source>
</evidence>
<reference evidence="2 3" key="1">
    <citation type="submission" date="2016-02" db="EMBL/GenBank/DDBJ databases">
        <title>Comparative genomic and transcriptomic foundation for Pichia pastoris.</title>
        <authorList>
            <person name="Love K.R."/>
            <person name="Shah K.A."/>
            <person name="Whittaker C.A."/>
            <person name="Wu J."/>
            <person name="Bartlett M.C."/>
            <person name="Ma D."/>
            <person name="Leeson R.L."/>
            <person name="Priest M."/>
            <person name="Young S.K."/>
            <person name="Love J.C."/>
        </authorList>
    </citation>
    <scope>NUCLEOTIDE SEQUENCE [LARGE SCALE GENOMIC DNA]</scope>
    <source>
        <strain evidence="2 3">ATCC 28485</strain>
    </source>
</reference>
<feature type="compositionally biased region" description="Basic residues" evidence="1">
    <location>
        <begin position="93"/>
        <end position="104"/>
    </location>
</feature>
<feature type="region of interest" description="Disordered" evidence="1">
    <location>
        <begin position="28"/>
        <end position="121"/>
    </location>
</feature>
<proteinExistence type="predicted"/>
<sequence>MKARPTLPDSTDSSTSIGLVSYSKRSWRIKKYRNDDSEEQSNMIQSMAKSAETKAPRRPKPKTGQSTEFLFVETSPQKLSGQSASSSSNTPRRATRMSRLFKYKKKDEPLSENSVSSSTSPVKDPFLHEIMSNDLAPLCMRVDKSGRAILAATEPSSPAITPGVTSVSAGPPSASEDYFSRPLENKAKRSKTPIRSNSTISSHSLVYPLASVEDIPPSSASPVLNPRNRHHRSCSSLSLSSKIKYNSPLKFNRKRHQHSISITGNDAQIESPYFQSDDNLFFDSERSHPLTHSDVYDSSSMTSNGLVSSMASSKFALGPPLGASPKNEESITPVSYIENELKLDSFLDFPHYSQSSNDITPKVSEYQNAQHLQAQCASTDSSNTITNLVQQTDTVLESDLQFFHKQELFYDYVDDDYPLYNFVTEAER</sequence>
<keyword evidence="3" id="KW-1185">Reference proteome</keyword>
<gene>
    <name evidence="2" type="ORF">ATY40_BA7505169</name>
</gene>